<dbReference type="Gene3D" id="6.20.440.10">
    <property type="match status" value="1"/>
</dbReference>
<dbReference type="GO" id="GO:0005960">
    <property type="term" value="C:glycine cleavage complex"/>
    <property type="evidence" value="ECO:0007669"/>
    <property type="project" value="TreeGrafter"/>
</dbReference>
<dbReference type="GO" id="GO:0016594">
    <property type="term" value="F:glycine binding"/>
    <property type="evidence" value="ECO:0007669"/>
    <property type="project" value="TreeGrafter"/>
</dbReference>
<dbReference type="SUPFAM" id="SSF53383">
    <property type="entry name" value="PLP-dependent transferases"/>
    <property type="match status" value="1"/>
</dbReference>
<dbReference type="Pfam" id="PF00266">
    <property type="entry name" value="Aminotran_5"/>
    <property type="match status" value="1"/>
</dbReference>
<dbReference type="RefSeq" id="WP_013049131.1">
    <property type="nucleotide sequence ID" value="NC_014011.1"/>
</dbReference>
<dbReference type="GO" id="GO:0030170">
    <property type="term" value="F:pyridoxal phosphate binding"/>
    <property type="evidence" value="ECO:0007669"/>
    <property type="project" value="TreeGrafter"/>
</dbReference>
<dbReference type="AlphaFoldDB" id="D5EH37"/>
<dbReference type="STRING" id="572547.Amico_1756"/>
<evidence type="ECO:0000256" key="3">
    <source>
        <dbReference type="ARBA" id="ARBA00022898"/>
    </source>
</evidence>
<dbReference type="NCBIfam" id="NF003346">
    <property type="entry name" value="PRK04366.1"/>
    <property type="match status" value="1"/>
</dbReference>
<dbReference type="eggNOG" id="COG1003">
    <property type="taxonomic scope" value="Bacteria"/>
</dbReference>
<dbReference type="KEGG" id="aco:Amico_1756"/>
<dbReference type="InterPro" id="IPR000192">
    <property type="entry name" value="Aminotrans_V_dom"/>
</dbReference>
<comment type="catalytic activity">
    <reaction evidence="5">
        <text>N(6)-[(R)-lipoyl]-L-lysyl-[glycine-cleavage complex H protein] + glycine + H(+) = N(6)-[(R)-S(8)-aminomethyldihydrolipoyl]-L-lysyl-[glycine-cleavage complex H protein] + CO2</text>
        <dbReference type="Rhea" id="RHEA:24304"/>
        <dbReference type="Rhea" id="RHEA-COMP:10494"/>
        <dbReference type="Rhea" id="RHEA-COMP:10495"/>
        <dbReference type="ChEBI" id="CHEBI:15378"/>
        <dbReference type="ChEBI" id="CHEBI:16526"/>
        <dbReference type="ChEBI" id="CHEBI:57305"/>
        <dbReference type="ChEBI" id="CHEBI:83099"/>
        <dbReference type="ChEBI" id="CHEBI:83143"/>
        <dbReference type="EC" id="1.4.4.2"/>
    </reaction>
</comment>
<keyword evidence="4" id="KW-0560">Oxidoreductase</keyword>
<dbReference type="InterPro" id="IPR049316">
    <property type="entry name" value="GDC-P_C"/>
</dbReference>
<dbReference type="Gene3D" id="3.90.1150.10">
    <property type="entry name" value="Aspartate Aminotransferase, domain 1"/>
    <property type="match status" value="1"/>
</dbReference>
<dbReference type="InterPro" id="IPR020581">
    <property type="entry name" value="GDC_P"/>
</dbReference>
<keyword evidence="3" id="KW-0663">Pyridoxal phosphate</keyword>
<accession>D5EH37</accession>
<evidence type="ECO:0000259" key="6">
    <source>
        <dbReference type="Pfam" id="PF00266"/>
    </source>
</evidence>
<dbReference type="EC" id="1.4.4.2" evidence="2"/>
<evidence type="ECO:0000256" key="4">
    <source>
        <dbReference type="ARBA" id="ARBA00023002"/>
    </source>
</evidence>
<sequence>MNMQTKLRDFHQARWDEPIIYELSTPGERGVLLPEIEEGIQNSTKDAMAKLPSHMVRSDYANLPEMGQMRVLKHYLRLSQENLGADLNIDIGQGTCTMKYNPKINEELARNPKISKLHPYQDESTVQGALEIIYNMDHALRAISGMDAFSLQTGGGSQALYSIISIIRAWVEHTKQTETKDEIITTIYSHPSNAAVAKLKGFKVITIYPGADGRPDYEALKNAVSERTAALMITNPEDIGIYNSRIKEFTDLVHSVGGLCSYDQANLNGIMGITRAREAGFDICFFNLHKTFSAPHGCGGPGSGAVGVTDMLKPFLPVPVVEKNLETGAFFLNNDLAHTIGKNKNFYGTISAILKAYAWVRALGADGIKEAARVAVLNNNYMFRKILAIRGASAPYAEGEHRIEQVRYSWQKLKEETGITTNDVQNRMFDFGVHYWTSHEPWIVPEPFTIEPTESYSKQELDEFLAITEQIVKEAYENPEIVKTAPHNSTIHHVHHEYFDDPEKWAITWRVYNKKYQGYFEKKETEE</sequence>
<dbReference type="Proteomes" id="UP000002366">
    <property type="component" value="Chromosome"/>
</dbReference>
<dbReference type="InterPro" id="IPR015421">
    <property type="entry name" value="PyrdxlP-dep_Trfase_major"/>
</dbReference>
<evidence type="ECO:0000313" key="8">
    <source>
        <dbReference type="EMBL" id="ADE57869.1"/>
    </source>
</evidence>
<dbReference type="Gene3D" id="3.40.640.10">
    <property type="entry name" value="Type I PLP-dependent aspartate aminotransferase-like (Major domain)"/>
    <property type="match status" value="1"/>
</dbReference>
<dbReference type="PANTHER" id="PTHR11773">
    <property type="entry name" value="GLYCINE DEHYDROGENASE, DECARBOXYLATING"/>
    <property type="match status" value="1"/>
</dbReference>
<name>D5EH37_AMICL</name>
<feature type="domain" description="Aminotransferase class V" evidence="6">
    <location>
        <begin position="169"/>
        <end position="299"/>
    </location>
</feature>
<gene>
    <name evidence="8" type="ordered locus">Amico_1756</name>
</gene>
<protein>
    <recommendedName>
        <fullName evidence="2">glycine dehydrogenase (aminomethyl-transferring)</fullName>
        <ecNumber evidence="2">1.4.4.2</ecNumber>
    </recommendedName>
</protein>
<comment type="function">
    <text evidence="1">The glycine cleavage system catalyzes the degradation of glycine. The P protein binds the alpha-amino group of glycine through its pyridoxal phosphate cofactor; CO(2) is released and the remaining methylamine moiety is then transferred to the lipoamide cofactor of the H protein.</text>
</comment>
<dbReference type="GO" id="GO:0004375">
    <property type="term" value="F:glycine dehydrogenase (decarboxylating) activity"/>
    <property type="evidence" value="ECO:0007669"/>
    <property type="project" value="UniProtKB-EC"/>
</dbReference>
<dbReference type="HOGENOM" id="CLU_004620_5_0_0"/>
<evidence type="ECO:0000256" key="5">
    <source>
        <dbReference type="ARBA" id="ARBA00049026"/>
    </source>
</evidence>
<dbReference type="PANTHER" id="PTHR11773:SF1">
    <property type="entry name" value="GLYCINE DEHYDROGENASE (DECARBOXYLATING), MITOCHONDRIAL"/>
    <property type="match status" value="1"/>
</dbReference>
<dbReference type="GO" id="GO:0019464">
    <property type="term" value="P:glycine decarboxylation via glycine cleavage system"/>
    <property type="evidence" value="ECO:0007669"/>
    <property type="project" value="TreeGrafter"/>
</dbReference>
<evidence type="ECO:0000256" key="2">
    <source>
        <dbReference type="ARBA" id="ARBA00012134"/>
    </source>
</evidence>
<evidence type="ECO:0000256" key="1">
    <source>
        <dbReference type="ARBA" id="ARBA00003788"/>
    </source>
</evidence>
<proteinExistence type="predicted"/>
<evidence type="ECO:0000259" key="7">
    <source>
        <dbReference type="Pfam" id="PF21478"/>
    </source>
</evidence>
<dbReference type="InterPro" id="IPR015424">
    <property type="entry name" value="PyrdxlP-dep_Trfase"/>
</dbReference>
<evidence type="ECO:0000313" key="9">
    <source>
        <dbReference type="Proteomes" id="UP000002366"/>
    </source>
</evidence>
<reference evidence="8 9" key="1">
    <citation type="journal article" date="2010" name="Stand. Genomic Sci.">
        <title>Complete genome sequence of Aminobacterium colombiense type strain (ALA-1).</title>
        <authorList>
            <person name="Chertkov O."/>
            <person name="Sikorski J."/>
            <person name="Brambilla E."/>
            <person name="Lapidus A."/>
            <person name="Copeland A."/>
            <person name="Glavina Del Rio T."/>
            <person name="Nolan M."/>
            <person name="Lucas S."/>
            <person name="Tice H."/>
            <person name="Cheng J.F."/>
            <person name="Han C."/>
            <person name="Detter J.C."/>
            <person name="Bruce D."/>
            <person name="Tapia R."/>
            <person name="Goodwin L."/>
            <person name="Pitluck S."/>
            <person name="Liolios K."/>
            <person name="Ivanova N."/>
            <person name="Mavromatis K."/>
            <person name="Ovchinnikova G."/>
            <person name="Pati A."/>
            <person name="Chen A."/>
            <person name="Palaniappan K."/>
            <person name="Land M."/>
            <person name="Hauser L."/>
            <person name="Chang Y.J."/>
            <person name="Jeffries C.D."/>
            <person name="Spring S."/>
            <person name="Rohde M."/>
            <person name="Goker M."/>
            <person name="Bristow J."/>
            <person name="Eisen J.A."/>
            <person name="Markowitz V."/>
            <person name="Hugenholtz P."/>
            <person name="Kyrpides N.C."/>
            <person name="Klenk H.P."/>
        </authorList>
    </citation>
    <scope>NUCLEOTIDE SEQUENCE [LARGE SCALE GENOMIC DNA]</scope>
    <source>
        <strain evidence="9">DSM 12261 / ALA-1</strain>
    </source>
</reference>
<organism evidence="8 9">
    <name type="scientific">Aminobacterium colombiense (strain DSM 12261 / ALA-1)</name>
    <dbReference type="NCBI Taxonomy" id="572547"/>
    <lineage>
        <taxon>Bacteria</taxon>
        <taxon>Thermotogati</taxon>
        <taxon>Synergistota</taxon>
        <taxon>Synergistia</taxon>
        <taxon>Synergistales</taxon>
        <taxon>Aminobacteriaceae</taxon>
        <taxon>Aminobacterium</taxon>
    </lineage>
</organism>
<dbReference type="GO" id="GO:0005829">
    <property type="term" value="C:cytosol"/>
    <property type="evidence" value="ECO:0007669"/>
    <property type="project" value="TreeGrafter"/>
</dbReference>
<dbReference type="Pfam" id="PF21478">
    <property type="entry name" value="GcvP2_C"/>
    <property type="match status" value="1"/>
</dbReference>
<dbReference type="InterPro" id="IPR015422">
    <property type="entry name" value="PyrdxlP-dep_Trfase_small"/>
</dbReference>
<keyword evidence="9" id="KW-1185">Reference proteome</keyword>
<feature type="domain" description="Glycine dehydrogenase C-terminal" evidence="7">
    <location>
        <begin position="371"/>
        <end position="477"/>
    </location>
</feature>
<dbReference type="EMBL" id="CP001997">
    <property type="protein sequence ID" value="ADE57869.1"/>
    <property type="molecule type" value="Genomic_DNA"/>
</dbReference>